<proteinExistence type="predicted"/>
<reference evidence="2" key="1">
    <citation type="submission" date="2021-01" db="EMBL/GenBank/DDBJ databases">
        <authorList>
            <person name="Corre E."/>
            <person name="Pelletier E."/>
            <person name="Niang G."/>
            <person name="Scheremetjew M."/>
            <person name="Finn R."/>
            <person name="Kale V."/>
            <person name="Holt S."/>
            <person name="Cochrane G."/>
            <person name="Meng A."/>
            <person name="Brown T."/>
            <person name="Cohen L."/>
        </authorList>
    </citation>
    <scope>NUCLEOTIDE SEQUENCE</scope>
    <source>
        <strain evidence="2">MM31A-1</strain>
    </source>
</reference>
<evidence type="ECO:0000256" key="1">
    <source>
        <dbReference type="SAM" id="MobiDB-lite"/>
    </source>
</evidence>
<accession>A0A7S3PVV9</accession>
<feature type="compositionally biased region" description="Basic residues" evidence="1">
    <location>
        <begin position="69"/>
        <end position="80"/>
    </location>
</feature>
<organism evidence="2">
    <name type="scientific">Chaetoceros debilis</name>
    <dbReference type="NCBI Taxonomy" id="122233"/>
    <lineage>
        <taxon>Eukaryota</taxon>
        <taxon>Sar</taxon>
        <taxon>Stramenopiles</taxon>
        <taxon>Ochrophyta</taxon>
        <taxon>Bacillariophyta</taxon>
        <taxon>Coscinodiscophyceae</taxon>
        <taxon>Chaetocerotophycidae</taxon>
        <taxon>Chaetocerotales</taxon>
        <taxon>Chaetocerotaceae</taxon>
        <taxon>Chaetoceros</taxon>
    </lineage>
</organism>
<protein>
    <submittedName>
        <fullName evidence="2">Uncharacterized protein</fullName>
    </submittedName>
</protein>
<evidence type="ECO:0000313" key="2">
    <source>
        <dbReference type="EMBL" id="CAE0457300.1"/>
    </source>
</evidence>
<sequence length="120" mass="13720">MEKKKDKTFTSLAFEQMEDTSDSRILADAAEGVCDGKREKENLVKAKFDDFFQNEMESRRVDEGSQRKEYKKKKHNRSCRKMHDTTAAYSTSVQSINLDNLEDPSSLSSLNGAKLVNVFD</sequence>
<name>A0A7S3PVV9_9STRA</name>
<feature type="region of interest" description="Disordered" evidence="1">
    <location>
        <begin position="59"/>
        <end position="84"/>
    </location>
</feature>
<gene>
    <name evidence="2" type="ORF">CDEB00056_LOCUS2141</name>
</gene>
<feature type="compositionally biased region" description="Basic and acidic residues" evidence="1">
    <location>
        <begin position="59"/>
        <end position="68"/>
    </location>
</feature>
<dbReference type="EMBL" id="HBIO01003149">
    <property type="protein sequence ID" value="CAE0457300.1"/>
    <property type="molecule type" value="Transcribed_RNA"/>
</dbReference>
<dbReference type="AlphaFoldDB" id="A0A7S3PVV9"/>